<dbReference type="GO" id="GO:0006364">
    <property type="term" value="P:rRNA processing"/>
    <property type="evidence" value="ECO:0007669"/>
    <property type="project" value="UniProtKB-UniRule"/>
</dbReference>
<reference evidence="12 13" key="1">
    <citation type="journal article" date="2016" name="Nat. Commun.">
        <title>Thousands of microbial genomes shed light on interconnected biogeochemical processes in an aquifer system.</title>
        <authorList>
            <person name="Anantharaman K."/>
            <person name="Brown C.T."/>
            <person name="Hug L.A."/>
            <person name="Sharon I."/>
            <person name="Castelle C.J."/>
            <person name="Probst A.J."/>
            <person name="Thomas B.C."/>
            <person name="Singh A."/>
            <person name="Wilkins M.J."/>
            <person name="Karaoz U."/>
            <person name="Brodie E.L."/>
            <person name="Williams K.H."/>
            <person name="Hubbard S.S."/>
            <person name="Banfield J.F."/>
        </authorList>
    </citation>
    <scope>NUCLEOTIDE SEQUENCE [LARGE SCALE GENOMIC DNA]</scope>
</reference>
<keyword evidence="7 9" id="KW-0378">Hydrolase</keyword>
<dbReference type="GO" id="GO:0046872">
    <property type="term" value="F:metal ion binding"/>
    <property type="evidence" value="ECO:0007669"/>
    <property type="project" value="UniProtKB-KW"/>
</dbReference>
<comment type="caution">
    <text evidence="12">The sequence shown here is derived from an EMBL/GenBank/DDBJ whole genome shotgun (WGS) entry which is preliminary data.</text>
</comment>
<keyword evidence="4 9" id="KW-0507">mRNA processing</keyword>
<evidence type="ECO:0000313" key="12">
    <source>
        <dbReference type="EMBL" id="OGY67502.1"/>
    </source>
</evidence>
<evidence type="ECO:0000256" key="1">
    <source>
        <dbReference type="ARBA" id="ARBA00000109"/>
    </source>
</evidence>
<accession>A0A1G1ZSG9</accession>
<keyword evidence="3 9" id="KW-0698">rRNA processing</keyword>
<dbReference type="GO" id="GO:0004525">
    <property type="term" value="F:ribonuclease III activity"/>
    <property type="evidence" value="ECO:0007669"/>
    <property type="project" value="UniProtKB-UniRule"/>
</dbReference>
<evidence type="ECO:0000256" key="2">
    <source>
        <dbReference type="ARBA" id="ARBA00010183"/>
    </source>
</evidence>
<dbReference type="EC" id="3.1.26.3" evidence="9"/>
<dbReference type="Pfam" id="PF14622">
    <property type="entry name" value="Ribonucleas_3_3"/>
    <property type="match status" value="1"/>
</dbReference>
<dbReference type="SUPFAM" id="SSF54768">
    <property type="entry name" value="dsRNA-binding domain-like"/>
    <property type="match status" value="1"/>
</dbReference>
<dbReference type="PROSITE" id="PS00517">
    <property type="entry name" value="RNASE_3_1"/>
    <property type="match status" value="1"/>
</dbReference>
<comment type="catalytic activity">
    <reaction evidence="1 9">
        <text>Endonucleolytic cleavage to 5'-phosphomonoester.</text>
        <dbReference type="EC" id="3.1.26.3"/>
    </reaction>
</comment>
<gene>
    <name evidence="9" type="primary">rnc</name>
    <name evidence="12" type="ORF">A3I24_00185</name>
</gene>
<dbReference type="PANTHER" id="PTHR11207:SF0">
    <property type="entry name" value="RIBONUCLEASE 3"/>
    <property type="match status" value="1"/>
</dbReference>
<dbReference type="GO" id="GO:0019843">
    <property type="term" value="F:rRNA binding"/>
    <property type="evidence" value="ECO:0007669"/>
    <property type="project" value="UniProtKB-KW"/>
</dbReference>
<comment type="subcellular location">
    <subcellularLocation>
        <location evidence="9">Cytoplasm</location>
    </subcellularLocation>
</comment>
<dbReference type="FunFam" id="1.10.1520.10:FF:000001">
    <property type="entry name" value="Ribonuclease 3"/>
    <property type="match status" value="1"/>
</dbReference>
<dbReference type="GO" id="GO:0010468">
    <property type="term" value="P:regulation of gene expression"/>
    <property type="evidence" value="ECO:0007669"/>
    <property type="project" value="TreeGrafter"/>
</dbReference>
<dbReference type="CDD" id="cd10845">
    <property type="entry name" value="DSRM_RNAse_III_family"/>
    <property type="match status" value="1"/>
</dbReference>
<feature type="domain" description="DRBM" evidence="10">
    <location>
        <begin position="159"/>
        <end position="226"/>
    </location>
</feature>
<feature type="binding site" evidence="9">
    <location>
        <position position="45"/>
    </location>
    <ligand>
        <name>Mg(2+)</name>
        <dbReference type="ChEBI" id="CHEBI:18420"/>
    </ligand>
</feature>
<feature type="binding site" evidence="9">
    <location>
        <position position="121"/>
    </location>
    <ligand>
        <name>Mg(2+)</name>
        <dbReference type="ChEBI" id="CHEBI:18420"/>
    </ligand>
</feature>
<keyword evidence="6 9" id="KW-0255">Endonuclease</keyword>
<dbReference type="SUPFAM" id="SSF69065">
    <property type="entry name" value="RNase III domain-like"/>
    <property type="match status" value="1"/>
</dbReference>
<dbReference type="HAMAP" id="MF_00104">
    <property type="entry name" value="RNase_III"/>
    <property type="match status" value="1"/>
</dbReference>
<comment type="subunit">
    <text evidence="9">Homodimer.</text>
</comment>
<dbReference type="GO" id="GO:0008033">
    <property type="term" value="P:tRNA processing"/>
    <property type="evidence" value="ECO:0007669"/>
    <property type="project" value="UniProtKB-KW"/>
</dbReference>
<dbReference type="CDD" id="cd00593">
    <property type="entry name" value="RIBOc"/>
    <property type="match status" value="1"/>
</dbReference>
<dbReference type="EMBL" id="MHJL01000021">
    <property type="protein sequence ID" value="OGY67502.1"/>
    <property type="molecule type" value="Genomic_DNA"/>
</dbReference>
<feature type="binding site" evidence="9">
    <location>
        <position position="118"/>
    </location>
    <ligand>
        <name>Mg(2+)</name>
        <dbReference type="ChEBI" id="CHEBI:18420"/>
    </ligand>
</feature>
<evidence type="ECO:0000256" key="8">
    <source>
        <dbReference type="ARBA" id="ARBA00022884"/>
    </source>
</evidence>
<dbReference type="Pfam" id="PF00035">
    <property type="entry name" value="dsrm"/>
    <property type="match status" value="1"/>
</dbReference>
<evidence type="ECO:0000256" key="6">
    <source>
        <dbReference type="ARBA" id="ARBA00022759"/>
    </source>
</evidence>
<feature type="active site" evidence="9">
    <location>
        <position position="49"/>
    </location>
</feature>
<evidence type="ECO:0000259" key="10">
    <source>
        <dbReference type="PROSITE" id="PS50137"/>
    </source>
</evidence>
<keyword evidence="9" id="KW-0699">rRNA-binding</keyword>
<dbReference type="PROSITE" id="PS50142">
    <property type="entry name" value="RNASE_3_2"/>
    <property type="match status" value="1"/>
</dbReference>
<dbReference type="SMART" id="SM00535">
    <property type="entry name" value="RIBOc"/>
    <property type="match status" value="1"/>
</dbReference>
<dbReference type="Proteomes" id="UP000177690">
    <property type="component" value="Unassembled WGS sequence"/>
</dbReference>
<dbReference type="NCBIfam" id="TIGR02191">
    <property type="entry name" value="RNaseIII"/>
    <property type="match status" value="1"/>
</dbReference>
<sequence>MDFSKLEEKISYKFKDRDLLKESLTHRSYLNENPSWHLPNNERLEFLGDAVLELATTEELYNRYPESQEGELTSYRAALVNYQMMATIAKEIGLENFVLLSRGEAKDMGRARDVILANAMEGLIGAIYLDSDYLGAKKFVKAFVLSHLAEVIAKGLYKDAKSLLQEKSQADLKITPNYKVISEKGPDHSKIFEVGVFLNDKMVAIGSGQSKQDAEVEAAKRALENL</sequence>
<dbReference type="GO" id="GO:0003725">
    <property type="term" value="F:double-stranded RNA binding"/>
    <property type="evidence" value="ECO:0007669"/>
    <property type="project" value="TreeGrafter"/>
</dbReference>
<dbReference type="SMART" id="SM00358">
    <property type="entry name" value="DSRM"/>
    <property type="match status" value="1"/>
</dbReference>
<name>A0A1G1ZSG9_9BACT</name>
<keyword evidence="9" id="KW-0479">Metal-binding</keyword>
<keyword evidence="8 9" id="KW-0694">RNA-binding</keyword>
<evidence type="ECO:0000256" key="4">
    <source>
        <dbReference type="ARBA" id="ARBA00022664"/>
    </source>
</evidence>
<feature type="active site" evidence="9">
    <location>
        <position position="121"/>
    </location>
</feature>
<evidence type="ECO:0000259" key="11">
    <source>
        <dbReference type="PROSITE" id="PS50142"/>
    </source>
</evidence>
<dbReference type="GO" id="GO:0005737">
    <property type="term" value="C:cytoplasm"/>
    <property type="evidence" value="ECO:0007669"/>
    <property type="project" value="UniProtKB-SubCell"/>
</dbReference>
<dbReference type="Gene3D" id="3.30.160.20">
    <property type="match status" value="1"/>
</dbReference>
<dbReference type="InterPro" id="IPR036389">
    <property type="entry name" value="RNase_III_sf"/>
</dbReference>
<feature type="domain" description="RNase III" evidence="11">
    <location>
        <begin position="3"/>
        <end position="132"/>
    </location>
</feature>
<comment type="function">
    <text evidence="9">Digests double-stranded RNA. Involved in the processing of primary rRNA transcript to yield the immediate precursors to the large and small rRNAs (23S and 16S). Processes some mRNAs, and tRNAs when they are encoded in the rRNA operon. Processes pre-crRNA and tracrRNA of type II CRISPR loci if present in the organism.</text>
</comment>
<keyword evidence="5 9" id="KW-0540">Nuclease</keyword>
<evidence type="ECO:0000256" key="5">
    <source>
        <dbReference type="ARBA" id="ARBA00022722"/>
    </source>
</evidence>
<protein>
    <recommendedName>
        <fullName evidence="9">Ribonuclease 3</fullName>
        <ecNumber evidence="9">3.1.26.3</ecNumber>
    </recommendedName>
    <alternativeName>
        <fullName evidence="9">Ribonuclease III</fullName>
        <shortName evidence="9">RNase III</shortName>
    </alternativeName>
</protein>
<dbReference type="PANTHER" id="PTHR11207">
    <property type="entry name" value="RIBONUCLEASE III"/>
    <property type="match status" value="1"/>
</dbReference>
<dbReference type="STRING" id="1798409.A3I24_00185"/>
<proteinExistence type="inferred from homology"/>
<dbReference type="AlphaFoldDB" id="A0A1G1ZSG9"/>
<keyword evidence="9" id="KW-0819">tRNA processing</keyword>
<keyword evidence="9" id="KW-0460">Magnesium</keyword>
<evidence type="ECO:0000256" key="3">
    <source>
        <dbReference type="ARBA" id="ARBA00022552"/>
    </source>
</evidence>
<dbReference type="InterPro" id="IPR000999">
    <property type="entry name" value="RNase_III_dom"/>
</dbReference>
<comment type="similarity">
    <text evidence="2">Belongs to the ribonuclease III family.</text>
</comment>
<comment type="cofactor">
    <cofactor evidence="9">
        <name>Mg(2+)</name>
        <dbReference type="ChEBI" id="CHEBI:18420"/>
    </cofactor>
</comment>
<dbReference type="GO" id="GO:0006397">
    <property type="term" value="P:mRNA processing"/>
    <property type="evidence" value="ECO:0007669"/>
    <property type="project" value="UniProtKB-UniRule"/>
</dbReference>
<dbReference type="InterPro" id="IPR011907">
    <property type="entry name" value="RNase_III"/>
</dbReference>
<dbReference type="Gene3D" id="1.10.1520.10">
    <property type="entry name" value="Ribonuclease III domain"/>
    <property type="match status" value="1"/>
</dbReference>
<dbReference type="InterPro" id="IPR014720">
    <property type="entry name" value="dsRBD_dom"/>
</dbReference>
<keyword evidence="9" id="KW-0963">Cytoplasm</keyword>
<evidence type="ECO:0000256" key="9">
    <source>
        <dbReference type="HAMAP-Rule" id="MF_00104"/>
    </source>
</evidence>
<dbReference type="PROSITE" id="PS50137">
    <property type="entry name" value="DS_RBD"/>
    <property type="match status" value="1"/>
</dbReference>
<organism evidence="12 13">
    <name type="scientific">Candidatus Harrisonbacteria bacterium RIFCSPLOWO2_02_FULL_41_13b</name>
    <dbReference type="NCBI Taxonomy" id="1798409"/>
    <lineage>
        <taxon>Bacteria</taxon>
        <taxon>Candidatus Harrisoniibacteriota</taxon>
    </lineage>
</organism>
<evidence type="ECO:0000313" key="13">
    <source>
        <dbReference type="Proteomes" id="UP000177690"/>
    </source>
</evidence>
<evidence type="ECO:0000256" key="7">
    <source>
        <dbReference type="ARBA" id="ARBA00022801"/>
    </source>
</evidence>